<proteinExistence type="predicted"/>
<protein>
    <submittedName>
        <fullName evidence="3">Uncharacterized protein</fullName>
    </submittedName>
</protein>
<dbReference type="InterPro" id="IPR024467">
    <property type="entry name" value="Xre/MbcA/ParS-like_toxin-bd"/>
</dbReference>
<dbReference type="EMBL" id="AZHW01000081">
    <property type="protein sequence ID" value="ETX03071.1"/>
    <property type="molecule type" value="Genomic_DNA"/>
</dbReference>
<name>W4LZA0_ENTF1</name>
<keyword evidence="4" id="KW-1185">Reference proteome</keyword>
<organism evidence="3 4">
    <name type="scientific">Entotheonella factor</name>
    <dbReference type="NCBI Taxonomy" id="1429438"/>
    <lineage>
        <taxon>Bacteria</taxon>
        <taxon>Pseudomonadati</taxon>
        <taxon>Nitrospinota/Tectimicrobiota group</taxon>
        <taxon>Candidatus Tectimicrobiota</taxon>
        <taxon>Candidatus Entotheonellia</taxon>
        <taxon>Candidatus Entotheonellales</taxon>
        <taxon>Candidatus Entotheonellaceae</taxon>
        <taxon>Candidatus Entotheonella</taxon>
    </lineage>
</organism>
<dbReference type="GO" id="GO:0003677">
    <property type="term" value="F:DNA binding"/>
    <property type="evidence" value="ECO:0007669"/>
    <property type="project" value="InterPro"/>
</dbReference>
<evidence type="ECO:0000313" key="3">
    <source>
        <dbReference type="EMBL" id="ETX03071.1"/>
    </source>
</evidence>
<dbReference type="Proteomes" id="UP000019141">
    <property type="component" value="Unassembled WGS sequence"/>
</dbReference>
<accession>W4LZA0</accession>
<dbReference type="AlphaFoldDB" id="W4LZA0"/>
<dbReference type="InterPro" id="IPR011979">
    <property type="entry name" value="Antitox_Xre"/>
</dbReference>
<feature type="domain" description="Antitoxin Xre/MbcA/ParS-like toxin-binding" evidence="1">
    <location>
        <begin position="108"/>
        <end position="155"/>
    </location>
</feature>
<sequence length="158" mass="17438">KNVIWQSHPIAEVIMVLTVTTIPADELTELIGIDVDTASGLIAAVREGLPFDVFANLQHVLELPAATLADLLGLPLRTLNRRKHEGQFKPEESDALLRVARVVSRTLDLFKDRATAILWLKSPEFAFNDDTPLSLLDTEVGAQKVLRLLDQLAHGVFP</sequence>
<dbReference type="HOGENOM" id="CLU_1664356_0_0_7"/>
<feature type="domain" description="Antitoxin Xre-like helix-turn-helix" evidence="2">
    <location>
        <begin position="41"/>
        <end position="101"/>
    </location>
</feature>
<evidence type="ECO:0000259" key="2">
    <source>
        <dbReference type="Pfam" id="PF20432"/>
    </source>
</evidence>
<comment type="caution">
    <text evidence="3">The sequence shown here is derived from an EMBL/GenBank/DDBJ whole genome shotgun (WGS) entry which is preliminary data.</text>
</comment>
<dbReference type="InterPro" id="IPR046847">
    <property type="entry name" value="Xre-like_HTH"/>
</dbReference>
<evidence type="ECO:0000259" key="1">
    <source>
        <dbReference type="Pfam" id="PF09722"/>
    </source>
</evidence>
<evidence type="ECO:0000313" key="4">
    <source>
        <dbReference type="Proteomes" id="UP000019141"/>
    </source>
</evidence>
<dbReference type="Pfam" id="PF20432">
    <property type="entry name" value="Xre-like-HTH"/>
    <property type="match status" value="1"/>
</dbReference>
<reference evidence="3 4" key="1">
    <citation type="journal article" date="2014" name="Nature">
        <title>An environmental bacterial taxon with a large and distinct metabolic repertoire.</title>
        <authorList>
            <person name="Wilson M.C."/>
            <person name="Mori T."/>
            <person name="Ruckert C."/>
            <person name="Uria A.R."/>
            <person name="Helf M.J."/>
            <person name="Takada K."/>
            <person name="Gernert C."/>
            <person name="Steffens U.A."/>
            <person name="Heycke N."/>
            <person name="Schmitt S."/>
            <person name="Rinke C."/>
            <person name="Helfrich E.J."/>
            <person name="Brachmann A.O."/>
            <person name="Gurgui C."/>
            <person name="Wakimoto T."/>
            <person name="Kracht M."/>
            <person name="Crusemann M."/>
            <person name="Hentschel U."/>
            <person name="Abe I."/>
            <person name="Matsunaga S."/>
            <person name="Kalinowski J."/>
            <person name="Takeyama H."/>
            <person name="Piel J."/>
        </authorList>
    </citation>
    <scope>NUCLEOTIDE SEQUENCE [LARGE SCALE GENOMIC DNA]</scope>
    <source>
        <strain evidence="4">TSY1</strain>
    </source>
</reference>
<dbReference type="NCBIfam" id="TIGR02293">
    <property type="entry name" value="TAS_TIGR02293"/>
    <property type="match status" value="1"/>
</dbReference>
<gene>
    <name evidence="3" type="ORF">ETSY1_01405</name>
</gene>
<dbReference type="Pfam" id="PF09722">
    <property type="entry name" value="Xre_MbcA_ParS_C"/>
    <property type="match status" value="1"/>
</dbReference>
<feature type="non-terminal residue" evidence="3">
    <location>
        <position position="1"/>
    </location>
</feature>